<evidence type="ECO:0000313" key="1">
    <source>
        <dbReference type="EMBL" id="KIW51780.1"/>
    </source>
</evidence>
<evidence type="ECO:0000313" key="2">
    <source>
        <dbReference type="Proteomes" id="UP000054342"/>
    </source>
</evidence>
<dbReference type="Proteomes" id="UP000054342">
    <property type="component" value="Unassembled WGS sequence"/>
</dbReference>
<reference evidence="1 2" key="1">
    <citation type="submission" date="2015-01" db="EMBL/GenBank/DDBJ databases">
        <title>The Genome Sequence of Exophiala xenobiotica CBS118157.</title>
        <authorList>
            <consortium name="The Broad Institute Genomics Platform"/>
            <person name="Cuomo C."/>
            <person name="de Hoog S."/>
            <person name="Gorbushina A."/>
            <person name="Stielow B."/>
            <person name="Teixiera M."/>
            <person name="Abouelleil A."/>
            <person name="Chapman S.B."/>
            <person name="Priest M."/>
            <person name="Young S.K."/>
            <person name="Wortman J."/>
            <person name="Nusbaum C."/>
            <person name="Birren B."/>
        </authorList>
    </citation>
    <scope>NUCLEOTIDE SEQUENCE [LARGE SCALE GENOMIC DNA]</scope>
    <source>
        <strain evidence="1 2">CBS 118157</strain>
    </source>
</reference>
<dbReference type="RefSeq" id="XP_013312364.1">
    <property type="nucleotide sequence ID" value="XM_013456910.1"/>
</dbReference>
<name>A0A0D2EAS4_9EURO</name>
<evidence type="ECO:0008006" key="3">
    <source>
        <dbReference type="Google" id="ProtNLM"/>
    </source>
</evidence>
<gene>
    <name evidence="1" type="ORF">PV05_10466</name>
</gene>
<sequence>MASDTAWLGHDDFIPAADATIAIPPPGQANVIPCDPPTVEKTVHPAEVSGPSDDPKLQLMGLPTELRLHIFRYLLVKDSEVYKSSNETDEYVEEWYRNKSSAIGVKNVTSILRLNKKAAEEGLEILYGENIFFFHKAGVIRTFLTDFETGPEGGVLKTGAHRMKKVALGVPFGGRPPSLWPN</sequence>
<dbReference type="EMBL" id="KN847322">
    <property type="protein sequence ID" value="KIW51780.1"/>
    <property type="molecule type" value="Genomic_DNA"/>
</dbReference>
<proteinExistence type="predicted"/>
<keyword evidence="2" id="KW-1185">Reference proteome</keyword>
<accession>A0A0D2EAS4</accession>
<dbReference type="STRING" id="348802.A0A0D2EAS4"/>
<dbReference type="GeneID" id="25332374"/>
<dbReference type="HOGENOM" id="CLU_1482016_0_0_1"/>
<dbReference type="AlphaFoldDB" id="A0A0D2EAS4"/>
<dbReference type="OrthoDB" id="4161039at2759"/>
<protein>
    <recommendedName>
        <fullName evidence="3">F-box domain-containing protein</fullName>
    </recommendedName>
</protein>
<organism evidence="1 2">
    <name type="scientific">Exophiala xenobiotica</name>
    <dbReference type="NCBI Taxonomy" id="348802"/>
    <lineage>
        <taxon>Eukaryota</taxon>
        <taxon>Fungi</taxon>
        <taxon>Dikarya</taxon>
        <taxon>Ascomycota</taxon>
        <taxon>Pezizomycotina</taxon>
        <taxon>Eurotiomycetes</taxon>
        <taxon>Chaetothyriomycetidae</taxon>
        <taxon>Chaetothyriales</taxon>
        <taxon>Herpotrichiellaceae</taxon>
        <taxon>Exophiala</taxon>
    </lineage>
</organism>